<dbReference type="InterPro" id="IPR027417">
    <property type="entry name" value="P-loop_NTPase"/>
</dbReference>
<dbReference type="GO" id="GO:0006302">
    <property type="term" value="P:double-strand break repair"/>
    <property type="evidence" value="ECO:0007669"/>
    <property type="project" value="TreeGrafter"/>
</dbReference>
<dbReference type="GO" id="GO:0005524">
    <property type="term" value="F:ATP binding"/>
    <property type="evidence" value="ECO:0007669"/>
    <property type="project" value="InterPro"/>
</dbReference>
<feature type="domain" description="ATPase AAA-type core" evidence="1">
    <location>
        <begin position="23"/>
        <end position="335"/>
    </location>
</feature>
<dbReference type="PANTHER" id="PTHR32182:SF25">
    <property type="entry name" value="SLR1056 PROTEIN"/>
    <property type="match status" value="1"/>
</dbReference>
<dbReference type="InterPro" id="IPR003959">
    <property type="entry name" value="ATPase_AAA_core"/>
</dbReference>
<gene>
    <name evidence="2" type="ORF">G9F27_002181</name>
</gene>
<protein>
    <submittedName>
        <fullName evidence="2">AAA family ATPase</fullName>
    </submittedName>
</protein>
<evidence type="ECO:0000259" key="1">
    <source>
        <dbReference type="Pfam" id="PF13304"/>
    </source>
</evidence>
<dbReference type="PANTHER" id="PTHR32182">
    <property type="entry name" value="DNA REPLICATION AND REPAIR PROTEIN RECF"/>
    <property type="match status" value="1"/>
</dbReference>
<dbReference type="InterPro" id="IPR014555">
    <property type="entry name" value="RecF-like"/>
</dbReference>
<reference evidence="2" key="2">
    <citation type="submission" date="2020-02" db="EMBL/GenBank/DDBJ databases">
        <authorList>
            <consortium name="NCBI Pathogen Detection Project"/>
        </authorList>
    </citation>
    <scope>NUCLEOTIDE SEQUENCE</scope>
    <source>
        <strain evidence="2">MA.CK_00/00001968</strain>
    </source>
</reference>
<dbReference type="Gene3D" id="3.40.50.300">
    <property type="entry name" value="P-loop containing nucleotide triphosphate hydrolases"/>
    <property type="match status" value="2"/>
</dbReference>
<reference evidence="2" key="1">
    <citation type="journal article" date="2018" name="Genome Biol.">
        <title>SKESA: strategic k-mer extension for scrupulous assemblies.</title>
        <authorList>
            <person name="Souvorov A."/>
            <person name="Agarwala R."/>
            <person name="Lipman D.J."/>
        </authorList>
    </citation>
    <scope>NUCLEOTIDE SEQUENCE</scope>
    <source>
        <strain evidence="2">MA.CK_00/00001968</strain>
    </source>
</reference>
<dbReference type="SUPFAM" id="SSF52540">
    <property type="entry name" value="P-loop containing nucleoside triphosphate hydrolases"/>
    <property type="match status" value="1"/>
</dbReference>
<evidence type="ECO:0000313" key="2">
    <source>
        <dbReference type="EMBL" id="HAF2128037.1"/>
    </source>
</evidence>
<organism evidence="2">
    <name type="scientific">Salmonella enterica</name>
    <name type="common">Salmonella choleraesuis</name>
    <dbReference type="NCBI Taxonomy" id="28901"/>
    <lineage>
        <taxon>Bacteria</taxon>
        <taxon>Pseudomonadati</taxon>
        <taxon>Pseudomonadota</taxon>
        <taxon>Gammaproteobacteria</taxon>
        <taxon>Enterobacterales</taxon>
        <taxon>Enterobacteriaceae</taxon>
        <taxon>Salmonella</taxon>
    </lineage>
</organism>
<dbReference type="PIRSF" id="PIRSF029347">
    <property type="entry name" value="RecF"/>
    <property type="match status" value="1"/>
</dbReference>
<dbReference type="Pfam" id="PF13304">
    <property type="entry name" value="AAA_21"/>
    <property type="match status" value="1"/>
</dbReference>
<dbReference type="EMBL" id="DAAUQX010000015">
    <property type="protein sequence ID" value="HAF2128037.1"/>
    <property type="molecule type" value="Genomic_DNA"/>
</dbReference>
<accession>A0A743NZ88</accession>
<sequence>MIEILSVKNYRSAKNIDLHLGSLNIVFGPNGSGKSNLYNSLRLINAAANGNLSSVLASEGGIQKAMWAGDNISDPKRIKLSIDTTEFSYDIEIGYPIKLPYPTFFKLDPIIKEENLWLPGLTKRPSSSLMKRKNQTVFLTDVNSNSVSYPSTLYENESVFGQMGEPHLYPEISKAREFIKNWRFYHEFNISNGSPLRFPQVGYRSPVLSSDGLNLAAAFQTINEIGDEMLLRQVLRTAFPKCSFDIVITNGRFQIQMYRDGLKRPLEATEMSDGTLRFLCLAVALLSPRPPAFIVLNEPENSLHRDMLPALATLIAEASRYSQIILTSHSPELSDLIKGHRDFNLFELNIAHGETHVTQIL</sequence>
<dbReference type="GO" id="GO:0000731">
    <property type="term" value="P:DNA synthesis involved in DNA repair"/>
    <property type="evidence" value="ECO:0007669"/>
    <property type="project" value="TreeGrafter"/>
</dbReference>
<comment type="caution">
    <text evidence="2">The sequence shown here is derived from an EMBL/GenBank/DDBJ whole genome shotgun (WGS) entry which is preliminary data.</text>
</comment>
<dbReference type="GO" id="GO:0016887">
    <property type="term" value="F:ATP hydrolysis activity"/>
    <property type="evidence" value="ECO:0007669"/>
    <property type="project" value="InterPro"/>
</dbReference>
<proteinExistence type="predicted"/>
<dbReference type="AlphaFoldDB" id="A0A743NZ88"/>
<name>A0A743NZ88_SALER</name>